<dbReference type="Pfam" id="PF02635">
    <property type="entry name" value="DsrE"/>
    <property type="match status" value="1"/>
</dbReference>
<gene>
    <name evidence="2" type="primary">tusC</name>
    <name evidence="2" type="ORF">MN202_19175</name>
</gene>
<dbReference type="PANTHER" id="PTHR38780:SF1">
    <property type="entry name" value="PROTEIN TUSC"/>
    <property type="match status" value="1"/>
</dbReference>
<dbReference type="InterPro" id="IPR027396">
    <property type="entry name" value="DsrEFH-like"/>
</dbReference>
<keyword evidence="3" id="KW-1185">Reference proteome</keyword>
<dbReference type="RefSeq" id="WP_335737757.1">
    <property type="nucleotide sequence ID" value="NZ_JALAAR010000025.1"/>
</dbReference>
<dbReference type="InterPro" id="IPR003787">
    <property type="entry name" value="Sulphur_relay_DsrE/F-like"/>
</dbReference>
<proteinExistence type="inferred from homology"/>
<dbReference type="NCBIfam" id="NF001238">
    <property type="entry name" value="PRK00211.1"/>
    <property type="match status" value="1"/>
</dbReference>
<dbReference type="Proteomes" id="UP001375382">
    <property type="component" value="Unassembled WGS sequence"/>
</dbReference>
<dbReference type="SUPFAM" id="SSF75169">
    <property type="entry name" value="DsrEFH-like"/>
    <property type="match status" value="1"/>
</dbReference>
<evidence type="ECO:0000313" key="2">
    <source>
        <dbReference type="EMBL" id="MEH8019361.1"/>
    </source>
</evidence>
<organism evidence="2 3">
    <name type="scientific">Rheinheimera muenzenbergensis</name>
    <dbReference type="NCBI Taxonomy" id="1193628"/>
    <lineage>
        <taxon>Bacteria</taxon>
        <taxon>Pseudomonadati</taxon>
        <taxon>Pseudomonadota</taxon>
        <taxon>Gammaproteobacteria</taxon>
        <taxon>Chromatiales</taxon>
        <taxon>Chromatiaceae</taxon>
        <taxon>Rheinheimera</taxon>
    </lineage>
</organism>
<name>A0ABU8CBJ8_9GAMM</name>
<dbReference type="InterPro" id="IPR017462">
    <property type="entry name" value="Sulphur_relay_TusC/DsrF"/>
</dbReference>
<evidence type="ECO:0000313" key="3">
    <source>
        <dbReference type="Proteomes" id="UP001375382"/>
    </source>
</evidence>
<protein>
    <submittedName>
        <fullName evidence="2">Sulfurtransferase complex subunit TusC</fullName>
    </submittedName>
</protein>
<dbReference type="Gene3D" id="3.40.1260.10">
    <property type="entry name" value="DsrEFH-like"/>
    <property type="match status" value="1"/>
</dbReference>
<comment type="similarity">
    <text evidence="1">Belongs to the DsrF/TusC family.</text>
</comment>
<comment type="caution">
    <text evidence="2">The sequence shown here is derived from an EMBL/GenBank/DDBJ whole genome shotgun (WGS) entry which is preliminary data.</text>
</comment>
<dbReference type="PANTHER" id="PTHR38780">
    <property type="entry name" value="PROTEIN TUSC"/>
    <property type="match status" value="1"/>
</dbReference>
<dbReference type="EMBL" id="JALAAR010000025">
    <property type="protein sequence ID" value="MEH8019361.1"/>
    <property type="molecule type" value="Genomic_DNA"/>
</dbReference>
<sequence>MQNILLIQRQAPFNSSHGREALDLLLAMAAVEHQVSVLFSADAVYQLLPTQEQATFKLKAYPRSFKLFALYDIEQVYVCHASLLQRNIQPSQLSIDAQLVDAAQIQQLISRQHQVICS</sequence>
<dbReference type="NCBIfam" id="TIGR03010">
    <property type="entry name" value="sulf_tusC_dsrF"/>
    <property type="match status" value="1"/>
</dbReference>
<reference evidence="2 3" key="1">
    <citation type="journal article" date="2023" name="Ecotoxicol. Environ. Saf.">
        <title>Mercury remediation potential of mercury-resistant strain Rheinheimera metallidurans sp. nov. isolated from a municipal waste dumping site.</title>
        <authorList>
            <person name="Yadav V."/>
            <person name="Manjhi A."/>
            <person name="Vadakedath N."/>
        </authorList>
    </citation>
    <scope>NUCLEOTIDE SEQUENCE [LARGE SCALE GENOMIC DNA]</scope>
    <source>
        <strain evidence="2 3">E-49</strain>
    </source>
</reference>
<accession>A0ABU8CBJ8</accession>
<evidence type="ECO:0000256" key="1">
    <source>
        <dbReference type="ARBA" id="ARBA00005996"/>
    </source>
</evidence>